<evidence type="ECO:0000256" key="1">
    <source>
        <dbReference type="SAM" id="MobiDB-lite"/>
    </source>
</evidence>
<keyword evidence="3" id="KW-1185">Reference proteome</keyword>
<feature type="compositionally biased region" description="Polar residues" evidence="1">
    <location>
        <begin position="79"/>
        <end position="91"/>
    </location>
</feature>
<evidence type="ECO:0000313" key="3">
    <source>
        <dbReference type="Proteomes" id="UP001458880"/>
    </source>
</evidence>
<gene>
    <name evidence="2" type="ORF">QE152_g21807</name>
</gene>
<dbReference type="AlphaFoldDB" id="A0AAW1KNL2"/>
<feature type="compositionally biased region" description="Polar residues" evidence="1">
    <location>
        <begin position="102"/>
        <end position="115"/>
    </location>
</feature>
<accession>A0AAW1KNL2</accession>
<dbReference type="EMBL" id="JASPKY010000205">
    <property type="protein sequence ID" value="KAK9720952.1"/>
    <property type="molecule type" value="Genomic_DNA"/>
</dbReference>
<reference evidence="2 3" key="1">
    <citation type="journal article" date="2024" name="BMC Genomics">
        <title>De novo assembly and annotation of Popillia japonica's genome with initial clues to its potential as an invasive pest.</title>
        <authorList>
            <person name="Cucini C."/>
            <person name="Boschi S."/>
            <person name="Funari R."/>
            <person name="Cardaioli E."/>
            <person name="Iannotti N."/>
            <person name="Marturano G."/>
            <person name="Paoli F."/>
            <person name="Bruttini M."/>
            <person name="Carapelli A."/>
            <person name="Frati F."/>
            <person name="Nardi F."/>
        </authorList>
    </citation>
    <scope>NUCLEOTIDE SEQUENCE [LARGE SCALE GENOMIC DNA]</scope>
    <source>
        <strain evidence="2">DMR45628</strain>
    </source>
</reference>
<proteinExistence type="predicted"/>
<feature type="compositionally biased region" description="Basic and acidic residues" evidence="1">
    <location>
        <begin position="116"/>
        <end position="125"/>
    </location>
</feature>
<feature type="compositionally biased region" description="Polar residues" evidence="1">
    <location>
        <begin position="228"/>
        <end position="237"/>
    </location>
</feature>
<name>A0AAW1KNL2_POPJA</name>
<feature type="region of interest" description="Disordered" evidence="1">
    <location>
        <begin position="79"/>
        <end position="129"/>
    </location>
</feature>
<dbReference type="Proteomes" id="UP001458880">
    <property type="component" value="Unassembled WGS sequence"/>
</dbReference>
<protein>
    <submittedName>
        <fullName evidence="2">Uncharacterized protein</fullName>
    </submittedName>
</protein>
<feature type="region of interest" description="Disordered" evidence="1">
    <location>
        <begin position="164"/>
        <end position="246"/>
    </location>
</feature>
<feature type="compositionally biased region" description="Basic and acidic residues" evidence="1">
    <location>
        <begin position="164"/>
        <end position="174"/>
    </location>
</feature>
<comment type="caution">
    <text evidence="2">The sequence shown here is derived from an EMBL/GenBank/DDBJ whole genome shotgun (WGS) entry which is preliminary data.</text>
</comment>
<feature type="compositionally biased region" description="Low complexity" evidence="1">
    <location>
        <begin position="184"/>
        <end position="203"/>
    </location>
</feature>
<evidence type="ECO:0000313" key="2">
    <source>
        <dbReference type="EMBL" id="KAK9720952.1"/>
    </source>
</evidence>
<organism evidence="2 3">
    <name type="scientific">Popillia japonica</name>
    <name type="common">Japanese beetle</name>
    <dbReference type="NCBI Taxonomy" id="7064"/>
    <lineage>
        <taxon>Eukaryota</taxon>
        <taxon>Metazoa</taxon>
        <taxon>Ecdysozoa</taxon>
        <taxon>Arthropoda</taxon>
        <taxon>Hexapoda</taxon>
        <taxon>Insecta</taxon>
        <taxon>Pterygota</taxon>
        <taxon>Neoptera</taxon>
        <taxon>Endopterygota</taxon>
        <taxon>Coleoptera</taxon>
        <taxon>Polyphaga</taxon>
        <taxon>Scarabaeiformia</taxon>
        <taxon>Scarabaeidae</taxon>
        <taxon>Rutelinae</taxon>
        <taxon>Popillia</taxon>
    </lineage>
</organism>
<sequence length="269" mass="29257">MRDVDTLNTGSNSNLVAAAVAIIEKKNQTHDGVVNANGFNAIDMYGSLSRKTKGKMVADYGKNSTEGVDTVAGKSAFTNLGFSSKNNQRAASSGEPRPPDTNGKQSPAINSQTRSEQPKGTKEVTTDNYTESVATDDVLELAIHDFDLTAEEVQKFVREADQKNQRFYESKSERSSSATEYAVSASDGIGSEDSSDVSSSSDDTNSDSEREHIINDGLETITEEDRVTSSVQSTEGGESSLEDDSTVKEHEIIFHWPQEENPAWRTIRL</sequence>